<evidence type="ECO:0000256" key="8">
    <source>
        <dbReference type="ARBA" id="ARBA00023242"/>
    </source>
</evidence>
<dbReference type="InterPro" id="IPR036236">
    <property type="entry name" value="Znf_C2H2_sf"/>
</dbReference>
<proteinExistence type="predicted"/>
<keyword evidence="2" id="KW-0479">Metal-binding</keyword>
<accession>A0A8S4NBU4</accession>
<dbReference type="AlphaFoldDB" id="A0A8S4NBU4"/>
<dbReference type="GO" id="GO:0008270">
    <property type="term" value="F:zinc ion binding"/>
    <property type="evidence" value="ECO:0007669"/>
    <property type="project" value="UniProtKB-KW"/>
</dbReference>
<protein>
    <recommendedName>
        <fullName evidence="11">C2H2-type domain-containing protein</fullName>
    </recommendedName>
</protein>
<keyword evidence="6" id="KW-0805">Transcription regulation</keyword>
<evidence type="ECO:0000256" key="5">
    <source>
        <dbReference type="ARBA" id="ARBA00022833"/>
    </source>
</evidence>
<evidence type="ECO:0000313" key="13">
    <source>
        <dbReference type="Proteomes" id="UP000749559"/>
    </source>
</evidence>
<keyword evidence="7" id="KW-0804">Transcription</keyword>
<keyword evidence="8" id="KW-0539">Nucleus</keyword>
<evidence type="ECO:0000256" key="4">
    <source>
        <dbReference type="ARBA" id="ARBA00022771"/>
    </source>
</evidence>
<evidence type="ECO:0000256" key="10">
    <source>
        <dbReference type="SAM" id="MobiDB-lite"/>
    </source>
</evidence>
<dbReference type="FunFam" id="3.30.160.60:FF:000176">
    <property type="entry name" value="zinc finger protein 70"/>
    <property type="match status" value="1"/>
</dbReference>
<feature type="region of interest" description="Disordered" evidence="10">
    <location>
        <begin position="130"/>
        <end position="179"/>
    </location>
</feature>
<sequence length="242" mass="28460">HFSTRQQIYARQHSQTMAHLERYGPADTSPSLQGPKDVNSRYPYYLSTQDPSMMNTNRQNLSKSYSQEQGKYVCEICDKRMVQQQHYKYHMRMHTGEKPFKCELCLKAFRNSSGFNLRQNYTLSGAISHPQTMTHSETGYGSVDTSPSLQRPQNVHSRDPHYISTQEPSSMNTNRQNLSKSYSQEQGKYVCEICDKRMIQQQHYKYHMRMHTGEKPFKCELCLKAFRNSSNLNKHKRQKHMI</sequence>
<evidence type="ECO:0000256" key="3">
    <source>
        <dbReference type="ARBA" id="ARBA00022737"/>
    </source>
</evidence>
<evidence type="ECO:0000256" key="2">
    <source>
        <dbReference type="ARBA" id="ARBA00022723"/>
    </source>
</evidence>
<dbReference type="EMBL" id="CAIIXF020000002">
    <property type="protein sequence ID" value="CAH1778339.1"/>
    <property type="molecule type" value="Genomic_DNA"/>
</dbReference>
<evidence type="ECO:0000256" key="1">
    <source>
        <dbReference type="ARBA" id="ARBA00004123"/>
    </source>
</evidence>
<evidence type="ECO:0000259" key="11">
    <source>
        <dbReference type="PROSITE" id="PS50157"/>
    </source>
</evidence>
<dbReference type="FunFam" id="3.30.160.60:FF:000446">
    <property type="entry name" value="Zinc finger protein"/>
    <property type="match status" value="3"/>
</dbReference>
<dbReference type="Pfam" id="PF00096">
    <property type="entry name" value="zf-C2H2"/>
    <property type="match status" value="3"/>
</dbReference>
<keyword evidence="4 9" id="KW-0863">Zinc-finger</keyword>
<comment type="caution">
    <text evidence="12">The sequence shown here is derived from an EMBL/GenBank/DDBJ whole genome shotgun (WGS) entry which is preliminary data.</text>
</comment>
<feature type="domain" description="C2H2-type" evidence="11">
    <location>
        <begin position="189"/>
        <end position="216"/>
    </location>
</feature>
<dbReference type="InterPro" id="IPR013087">
    <property type="entry name" value="Znf_C2H2_type"/>
</dbReference>
<dbReference type="GO" id="GO:0005654">
    <property type="term" value="C:nucleoplasm"/>
    <property type="evidence" value="ECO:0007669"/>
    <property type="project" value="TreeGrafter"/>
</dbReference>
<feature type="non-terminal residue" evidence="12">
    <location>
        <position position="242"/>
    </location>
</feature>
<feature type="domain" description="C2H2-type" evidence="11">
    <location>
        <begin position="72"/>
        <end position="99"/>
    </location>
</feature>
<feature type="compositionally biased region" description="Polar residues" evidence="10">
    <location>
        <begin position="130"/>
        <end position="155"/>
    </location>
</feature>
<gene>
    <name evidence="12" type="ORF">OFUS_LOCUS5270</name>
</gene>
<evidence type="ECO:0000256" key="9">
    <source>
        <dbReference type="PROSITE-ProRule" id="PRU00042"/>
    </source>
</evidence>
<dbReference type="SMART" id="SM00355">
    <property type="entry name" value="ZnF_C2H2"/>
    <property type="match status" value="3"/>
</dbReference>
<keyword evidence="5" id="KW-0862">Zinc</keyword>
<reference evidence="12" key="1">
    <citation type="submission" date="2022-03" db="EMBL/GenBank/DDBJ databases">
        <authorList>
            <person name="Martin C."/>
        </authorList>
    </citation>
    <scope>NUCLEOTIDE SEQUENCE</scope>
</reference>
<feature type="domain" description="C2H2-type" evidence="11">
    <location>
        <begin position="217"/>
        <end position="242"/>
    </location>
</feature>
<dbReference type="PANTHER" id="PTHR24399:SF23">
    <property type="entry name" value="C2H2-TYPE DOMAIN-CONTAINING PROTEIN"/>
    <property type="match status" value="1"/>
</dbReference>
<dbReference type="OrthoDB" id="6077919at2759"/>
<keyword evidence="3" id="KW-0677">Repeat</keyword>
<dbReference type="PROSITE" id="PS00028">
    <property type="entry name" value="ZINC_FINGER_C2H2_1"/>
    <property type="match status" value="3"/>
</dbReference>
<evidence type="ECO:0000256" key="6">
    <source>
        <dbReference type="ARBA" id="ARBA00023015"/>
    </source>
</evidence>
<dbReference type="Gene3D" id="3.30.160.60">
    <property type="entry name" value="Classic Zinc Finger"/>
    <property type="match status" value="4"/>
</dbReference>
<comment type="subcellular location">
    <subcellularLocation>
        <location evidence="1">Nucleus</location>
    </subcellularLocation>
</comment>
<keyword evidence="13" id="KW-1185">Reference proteome</keyword>
<organism evidence="12 13">
    <name type="scientific">Owenia fusiformis</name>
    <name type="common">Polychaete worm</name>
    <dbReference type="NCBI Taxonomy" id="6347"/>
    <lineage>
        <taxon>Eukaryota</taxon>
        <taxon>Metazoa</taxon>
        <taxon>Spiralia</taxon>
        <taxon>Lophotrochozoa</taxon>
        <taxon>Annelida</taxon>
        <taxon>Polychaeta</taxon>
        <taxon>Sedentaria</taxon>
        <taxon>Canalipalpata</taxon>
        <taxon>Sabellida</taxon>
        <taxon>Oweniida</taxon>
        <taxon>Oweniidae</taxon>
        <taxon>Owenia</taxon>
    </lineage>
</organism>
<dbReference type="SUPFAM" id="SSF57667">
    <property type="entry name" value="beta-beta-alpha zinc fingers"/>
    <property type="match status" value="2"/>
</dbReference>
<name>A0A8S4NBU4_OWEFU</name>
<dbReference type="GO" id="GO:0001227">
    <property type="term" value="F:DNA-binding transcription repressor activity, RNA polymerase II-specific"/>
    <property type="evidence" value="ECO:0007669"/>
    <property type="project" value="TreeGrafter"/>
</dbReference>
<dbReference type="Proteomes" id="UP000749559">
    <property type="component" value="Unassembled WGS sequence"/>
</dbReference>
<dbReference type="PANTHER" id="PTHR24399">
    <property type="entry name" value="ZINC FINGER AND BTB DOMAIN-CONTAINING"/>
    <property type="match status" value="1"/>
</dbReference>
<dbReference type="GO" id="GO:0000978">
    <property type="term" value="F:RNA polymerase II cis-regulatory region sequence-specific DNA binding"/>
    <property type="evidence" value="ECO:0007669"/>
    <property type="project" value="TreeGrafter"/>
</dbReference>
<feature type="compositionally biased region" description="Polar residues" evidence="10">
    <location>
        <begin position="163"/>
        <end position="179"/>
    </location>
</feature>
<evidence type="ECO:0000313" key="12">
    <source>
        <dbReference type="EMBL" id="CAH1778339.1"/>
    </source>
</evidence>
<evidence type="ECO:0000256" key="7">
    <source>
        <dbReference type="ARBA" id="ARBA00023163"/>
    </source>
</evidence>
<dbReference type="PROSITE" id="PS50157">
    <property type="entry name" value="ZINC_FINGER_C2H2_2"/>
    <property type="match status" value="3"/>
</dbReference>